<dbReference type="PANTHER" id="PTHR43875">
    <property type="entry name" value="MALTODEXTRIN IMPORT ATP-BINDING PROTEIN MSMX"/>
    <property type="match status" value="1"/>
</dbReference>
<protein>
    <recommendedName>
        <fullName evidence="7">ABC transporter domain-containing protein</fullName>
    </recommendedName>
</protein>
<evidence type="ECO:0000259" key="7">
    <source>
        <dbReference type="PROSITE" id="PS50893"/>
    </source>
</evidence>
<dbReference type="Pfam" id="PF08402">
    <property type="entry name" value="TOBE_2"/>
    <property type="match status" value="1"/>
</dbReference>
<evidence type="ECO:0000256" key="2">
    <source>
        <dbReference type="ARBA" id="ARBA00022475"/>
    </source>
</evidence>
<dbReference type="PANTHER" id="PTHR43875:SF15">
    <property type="entry name" value="TREHALOSE IMPORT ATP-BINDING PROTEIN SUGC"/>
    <property type="match status" value="1"/>
</dbReference>
<evidence type="ECO:0000256" key="6">
    <source>
        <dbReference type="ARBA" id="ARBA00023136"/>
    </source>
</evidence>
<dbReference type="GO" id="GO:0016887">
    <property type="term" value="F:ATP hydrolysis activity"/>
    <property type="evidence" value="ECO:0007669"/>
    <property type="project" value="InterPro"/>
</dbReference>
<dbReference type="InterPro" id="IPR017871">
    <property type="entry name" value="ABC_transporter-like_CS"/>
</dbReference>
<keyword evidence="6" id="KW-0472">Membrane</keyword>
<dbReference type="InterPro" id="IPR027417">
    <property type="entry name" value="P-loop_NTPase"/>
</dbReference>
<evidence type="ECO:0000256" key="1">
    <source>
        <dbReference type="ARBA" id="ARBA00022448"/>
    </source>
</evidence>
<sequence length="355" mass="39642">MYEIKLNSITKYFGRNSLAVDNLSVTFSSGEFVCLLGPSGCGKTTTLRMIAGLESPDNGEIHYGNQIFFSSKNGEYLKTEKRNLGLMFQSYALWPHMTVFQNIVFGLVMKKKSFKEKEDRYKELEKLFHLEGLRDRYPSELSGGQQQRVALARMLAVKPSLLLLDEPLSNLDSNLRLEMRAELKRLHQALGCTIIFVTHDQMEAMTLATSIAVMNKGIIEQLAKPMDIYRNPKSLFVGKFVGSPPMNVIQVENGGEIVECLVRATKLAKNKIKTLGVRPESIRMVSADKGEIEAIVETIQPTGADWIVGLIVSGKSVFAISSEQPTANVGQKVGLSFKLEGLHVFDDKDQRIKYV</sequence>
<dbReference type="Gene3D" id="2.40.50.140">
    <property type="entry name" value="Nucleic acid-binding proteins"/>
    <property type="match status" value="1"/>
</dbReference>
<dbReference type="InterPro" id="IPR012340">
    <property type="entry name" value="NA-bd_OB-fold"/>
</dbReference>
<dbReference type="InterPro" id="IPR003593">
    <property type="entry name" value="AAA+_ATPase"/>
</dbReference>
<organism evidence="8">
    <name type="scientific">marine metagenome</name>
    <dbReference type="NCBI Taxonomy" id="408172"/>
    <lineage>
        <taxon>unclassified sequences</taxon>
        <taxon>metagenomes</taxon>
        <taxon>ecological metagenomes</taxon>
    </lineage>
</organism>
<dbReference type="InterPro" id="IPR047641">
    <property type="entry name" value="ABC_transpr_MalK/UgpC-like"/>
</dbReference>
<evidence type="ECO:0000256" key="5">
    <source>
        <dbReference type="ARBA" id="ARBA00022967"/>
    </source>
</evidence>
<dbReference type="Gene3D" id="2.40.50.100">
    <property type="match status" value="1"/>
</dbReference>
<dbReference type="InterPro" id="IPR013611">
    <property type="entry name" value="Transp-assoc_OB_typ2"/>
</dbReference>
<evidence type="ECO:0000256" key="3">
    <source>
        <dbReference type="ARBA" id="ARBA00022741"/>
    </source>
</evidence>
<dbReference type="SMART" id="SM00382">
    <property type="entry name" value="AAA"/>
    <property type="match status" value="1"/>
</dbReference>
<dbReference type="GO" id="GO:0022857">
    <property type="term" value="F:transmembrane transporter activity"/>
    <property type="evidence" value="ECO:0007669"/>
    <property type="project" value="InterPro"/>
</dbReference>
<dbReference type="SUPFAM" id="SSF52540">
    <property type="entry name" value="P-loop containing nucleoside triphosphate hydrolases"/>
    <property type="match status" value="1"/>
</dbReference>
<dbReference type="InterPro" id="IPR008995">
    <property type="entry name" value="Mo/tungstate-bd_C_term_dom"/>
</dbReference>
<name>A0A381TU93_9ZZZZ</name>
<accession>A0A381TU93</accession>
<dbReference type="SUPFAM" id="SSF50331">
    <property type="entry name" value="MOP-like"/>
    <property type="match status" value="1"/>
</dbReference>
<dbReference type="AlphaFoldDB" id="A0A381TU93"/>
<keyword evidence="5" id="KW-1278">Translocase</keyword>
<dbReference type="InterPro" id="IPR003439">
    <property type="entry name" value="ABC_transporter-like_ATP-bd"/>
</dbReference>
<feature type="domain" description="ABC transporter" evidence="7">
    <location>
        <begin position="4"/>
        <end position="241"/>
    </location>
</feature>
<dbReference type="PROSITE" id="PS50893">
    <property type="entry name" value="ABC_TRANSPORTER_2"/>
    <property type="match status" value="1"/>
</dbReference>
<dbReference type="PROSITE" id="PS00211">
    <property type="entry name" value="ABC_TRANSPORTER_1"/>
    <property type="match status" value="1"/>
</dbReference>
<dbReference type="GO" id="GO:0055052">
    <property type="term" value="C:ATP-binding cassette (ABC) transporter complex, substrate-binding subunit-containing"/>
    <property type="evidence" value="ECO:0007669"/>
    <property type="project" value="TreeGrafter"/>
</dbReference>
<reference evidence="8" key="1">
    <citation type="submission" date="2018-05" db="EMBL/GenBank/DDBJ databases">
        <authorList>
            <person name="Lanie J.A."/>
            <person name="Ng W.-L."/>
            <person name="Kazmierczak K.M."/>
            <person name="Andrzejewski T.M."/>
            <person name="Davidsen T.M."/>
            <person name="Wayne K.J."/>
            <person name="Tettelin H."/>
            <person name="Glass J.I."/>
            <person name="Rusch D."/>
            <person name="Podicherti R."/>
            <person name="Tsui H.-C.T."/>
            <person name="Winkler M.E."/>
        </authorList>
    </citation>
    <scope>NUCLEOTIDE SEQUENCE</scope>
</reference>
<keyword evidence="2" id="KW-1003">Cell membrane</keyword>
<evidence type="ECO:0000313" key="8">
    <source>
        <dbReference type="EMBL" id="SVA19384.1"/>
    </source>
</evidence>
<proteinExistence type="predicted"/>
<dbReference type="GO" id="GO:0005524">
    <property type="term" value="F:ATP binding"/>
    <property type="evidence" value="ECO:0007669"/>
    <property type="project" value="UniProtKB-KW"/>
</dbReference>
<dbReference type="EMBL" id="UINC01005145">
    <property type="protein sequence ID" value="SVA19384.1"/>
    <property type="molecule type" value="Genomic_DNA"/>
</dbReference>
<keyword evidence="3" id="KW-0547">Nucleotide-binding</keyword>
<dbReference type="Gene3D" id="3.40.50.300">
    <property type="entry name" value="P-loop containing nucleotide triphosphate hydrolases"/>
    <property type="match status" value="1"/>
</dbReference>
<dbReference type="Pfam" id="PF00005">
    <property type="entry name" value="ABC_tran"/>
    <property type="match status" value="1"/>
</dbReference>
<keyword evidence="1" id="KW-0813">Transport</keyword>
<gene>
    <name evidence="8" type="ORF">METZ01_LOCUS72238</name>
</gene>
<keyword evidence="4" id="KW-0067">ATP-binding</keyword>
<evidence type="ECO:0000256" key="4">
    <source>
        <dbReference type="ARBA" id="ARBA00022840"/>
    </source>
</evidence>
<dbReference type="FunFam" id="3.40.50.300:FF:000425">
    <property type="entry name" value="Probable ABC transporter, ATP-binding subunit"/>
    <property type="match status" value="1"/>
</dbReference>